<name>A0AC55D1G5_ECHTE</name>
<gene>
    <name evidence="2" type="primary">LOC101663992</name>
</gene>
<dbReference type="RefSeq" id="XP_045145578.1">
    <property type="nucleotide sequence ID" value="XM_045289643.1"/>
</dbReference>
<sequence>MGLELYLDLLSQPCRTVYIFAKKNRIPFELCTVDLLKGGVTQPSQQCPCFSTAILIYLSQKYQTEDHWYPAELQARARVHEYLGWHADFIQGTFGVMLWTKVLAPLIGTQVPEEKVRRNRTALEEALDKLNARFLGNKPFLTGQQVTLADIMVLEEMMQPIALGLDLYEGRQQLASWHRRVETFLGAELCEEAHGPIMTILEQMACKTIPIPPPEAHPPMLKRLARIP</sequence>
<protein>
    <submittedName>
        <fullName evidence="2">Glutathione S-transferase theta-2-like</fullName>
    </submittedName>
</protein>
<evidence type="ECO:0000313" key="2">
    <source>
        <dbReference type="RefSeq" id="XP_045145578.1"/>
    </source>
</evidence>
<dbReference type="Proteomes" id="UP000694863">
    <property type="component" value="Unplaced"/>
</dbReference>
<accession>A0AC55D1G5</accession>
<organism evidence="1 2">
    <name type="scientific">Echinops telfairi</name>
    <name type="common">Lesser hedgehog tenrec</name>
    <dbReference type="NCBI Taxonomy" id="9371"/>
    <lineage>
        <taxon>Eukaryota</taxon>
        <taxon>Metazoa</taxon>
        <taxon>Chordata</taxon>
        <taxon>Craniata</taxon>
        <taxon>Vertebrata</taxon>
        <taxon>Euteleostomi</taxon>
        <taxon>Mammalia</taxon>
        <taxon>Eutheria</taxon>
        <taxon>Afrotheria</taxon>
        <taxon>Tenrecidae</taxon>
        <taxon>Tenrecinae</taxon>
        <taxon>Echinops</taxon>
    </lineage>
</organism>
<proteinExistence type="predicted"/>
<evidence type="ECO:0000313" key="1">
    <source>
        <dbReference type="Proteomes" id="UP000694863"/>
    </source>
</evidence>
<keyword evidence="1" id="KW-1185">Reference proteome</keyword>
<reference evidence="2" key="1">
    <citation type="submission" date="2025-08" db="UniProtKB">
        <authorList>
            <consortium name="RefSeq"/>
        </authorList>
    </citation>
    <scope>IDENTIFICATION</scope>
</reference>